<protein>
    <submittedName>
        <fullName evidence="1">Uncharacterized protein</fullName>
    </submittedName>
</protein>
<dbReference type="Proteomes" id="UP001529256">
    <property type="component" value="Unassembled WGS sequence"/>
</dbReference>
<reference evidence="1" key="2">
    <citation type="submission" date="2023-06" db="EMBL/GenBank/DDBJ databases">
        <authorList>
            <person name="Zeman M."/>
            <person name="Kubasova T."/>
            <person name="Jahodarova E."/>
            <person name="Nykrynova M."/>
            <person name="Rychlik I."/>
        </authorList>
    </citation>
    <scope>NUCLEOTIDE SEQUENCE</scope>
    <source>
        <strain evidence="1">153_Feed</strain>
    </source>
</reference>
<proteinExistence type="predicted"/>
<dbReference type="EMBL" id="JAUDEA010000001">
    <property type="protein sequence ID" value="MDM8270279.1"/>
    <property type="molecule type" value="Genomic_DNA"/>
</dbReference>
<gene>
    <name evidence="1" type="ORF">QUW25_01045</name>
</gene>
<dbReference type="RefSeq" id="WP_289510381.1">
    <property type="nucleotide sequence ID" value="NZ_JAUDEA010000001.1"/>
</dbReference>
<evidence type="ECO:0000313" key="2">
    <source>
        <dbReference type="Proteomes" id="UP001529256"/>
    </source>
</evidence>
<reference evidence="1" key="1">
    <citation type="submission" date="2023-06" db="EMBL/GenBank/DDBJ databases">
        <title>Identification and characterization of horizontal gene transfer across gut microbiota members of farm animals based on homology search.</title>
        <authorList>
            <person name="Schwarzerova J."/>
            <person name="Nykrynova M."/>
            <person name="Jureckova K."/>
            <person name="Cejkova D."/>
            <person name="Rychlik I."/>
        </authorList>
    </citation>
    <scope>NUCLEOTIDE SEQUENCE</scope>
    <source>
        <strain evidence="1">153_Feed</strain>
    </source>
</reference>
<sequence length="187" mass="19927">MQAEGHRAALINADPPASEKITRCLLDDLAEALPVYARLADVSVPELFQAPPDKNLPRCDAALLAYALQDPAPAHDAATRIAPGTRVYALTHLEGRAGTEAATSFSQLEALCEAAGARWMGGLVVCGDELVLPAAGSPRMGWRRRWVSEPLDQLIIALLAGTDAGTLTARPGALLWTCRHIFPGRRS</sequence>
<accession>A0ABT7V2S5</accession>
<keyword evidence="2" id="KW-1185">Reference proteome</keyword>
<evidence type="ECO:0000313" key="1">
    <source>
        <dbReference type="EMBL" id="MDM8270279.1"/>
    </source>
</evidence>
<comment type="caution">
    <text evidence="1">The sequence shown here is derived from an EMBL/GenBank/DDBJ whole genome shotgun (WGS) entry which is preliminary data.</text>
</comment>
<name>A0ABT7V2S5_9ACTN</name>
<organism evidence="1 2">
    <name type="scientific">Thermophilibacter provencensis</name>
    <dbReference type="NCBI Taxonomy" id="1852386"/>
    <lineage>
        <taxon>Bacteria</taxon>
        <taxon>Bacillati</taxon>
        <taxon>Actinomycetota</taxon>
        <taxon>Coriobacteriia</taxon>
        <taxon>Coriobacteriales</taxon>
        <taxon>Atopobiaceae</taxon>
        <taxon>Thermophilibacter</taxon>
    </lineage>
</organism>